<feature type="signal peptide" evidence="2">
    <location>
        <begin position="1"/>
        <end position="21"/>
    </location>
</feature>
<dbReference type="OrthoDB" id="10009301at2759"/>
<evidence type="ECO:0000256" key="2">
    <source>
        <dbReference type="SAM" id="SignalP"/>
    </source>
</evidence>
<comment type="caution">
    <text evidence="3">The sequence shown here is derived from an EMBL/GenBank/DDBJ whole genome shotgun (WGS) entry which is preliminary data.</text>
</comment>
<sequence>MPSRILGKYFGLSFLVGLAASSETSRLISVPADGRKLAVTLSGSSTGNCAVDGNCFSSLVYTSNEVCDFTMGSSGVLNIVSFDTENNYDKLTVGGTMYDGNDGPDGVQQRSDDCDGN</sequence>
<evidence type="ECO:0000256" key="1">
    <source>
        <dbReference type="SAM" id="MobiDB-lite"/>
    </source>
</evidence>
<reference evidence="3" key="1">
    <citation type="submission" date="2022-07" db="EMBL/GenBank/DDBJ databases">
        <title>Genome analysis of Parmales, a sister group of diatoms, reveals the evolutionary specialization of diatoms from phago-mixotrophs to photoautotrophs.</title>
        <authorList>
            <person name="Ban H."/>
            <person name="Sato S."/>
            <person name="Yoshikawa S."/>
            <person name="Kazumasa Y."/>
            <person name="Nakamura Y."/>
            <person name="Ichinomiya M."/>
            <person name="Saitoh K."/>
            <person name="Sato N."/>
            <person name="Blanc-Mathieu R."/>
            <person name="Endo H."/>
            <person name="Kuwata A."/>
            <person name="Ogata H."/>
        </authorList>
    </citation>
    <scope>NUCLEOTIDE SEQUENCE</scope>
</reference>
<name>A0A9W6ZRJ5_9STRA</name>
<protein>
    <submittedName>
        <fullName evidence="3">Uncharacterized protein</fullName>
    </submittedName>
</protein>
<evidence type="ECO:0000313" key="4">
    <source>
        <dbReference type="Proteomes" id="UP001165082"/>
    </source>
</evidence>
<evidence type="ECO:0000313" key="3">
    <source>
        <dbReference type="EMBL" id="GMH58041.1"/>
    </source>
</evidence>
<proteinExistence type="predicted"/>
<dbReference type="AlphaFoldDB" id="A0A9W6ZRJ5"/>
<keyword evidence="4" id="KW-1185">Reference proteome</keyword>
<organism evidence="3 4">
    <name type="scientific">Triparma retinervis</name>
    <dbReference type="NCBI Taxonomy" id="2557542"/>
    <lineage>
        <taxon>Eukaryota</taxon>
        <taxon>Sar</taxon>
        <taxon>Stramenopiles</taxon>
        <taxon>Ochrophyta</taxon>
        <taxon>Bolidophyceae</taxon>
        <taxon>Parmales</taxon>
        <taxon>Triparmaceae</taxon>
        <taxon>Triparma</taxon>
    </lineage>
</organism>
<keyword evidence="2" id="KW-0732">Signal</keyword>
<gene>
    <name evidence="3" type="ORF">TrRE_jg3267</name>
</gene>
<accession>A0A9W6ZRJ5</accession>
<feature type="region of interest" description="Disordered" evidence="1">
    <location>
        <begin position="97"/>
        <end position="117"/>
    </location>
</feature>
<dbReference type="Proteomes" id="UP001165082">
    <property type="component" value="Unassembled WGS sequence"/>
</dbReference>
<dbReference type="EMBL" id="BRXZ01003596">
    <property type="protein sequence ID" value="GMH58041.1"/>
    <property type="molecule type" value="Genomic_DNA"/>
</dbReference>
<feature type="chain" id="PRO_5040737615" evidence="2">
    <location>
        <begin position="22"/>
        <end position="117"/>
    </location>
</feature>